<evidence type="ECO:0000256" key="1">
    <source>
        <dbReference type="SAM" id="MobiDB-lite"/>
    </source>
</evidence>
<name>A0ABM1P4U3_DROAR</name>
<sequence>MRKFLIFVTLCAVCSAAPTSPPLKDEPLSSGGIKSHPEIPDSIVAHGLLQHDGKIHRSSGLDRPSPINPDVISDPKPTSIIIAHDEPQKGARHTRDIPVPTQVKTTSAPKEEKEKEKPQVEETSTSRPDSPLRHRPVPVAELFNKPKAQPAASSAEHKESKESDESKEGKV</sequence>
<reference evidence="4" key="3">
    <citation type="submission" date="2025-08" db="UniProtKB">
        <authorList>
            <consortium name="RefSeq"/>
        </authorList>
    </citation>
    <scope>IDENTIFICATION</scope>
    <source>
        <tissue evidence="4">Whole organism</tissue>
    </source>
</reference>
<dbReference type="Proteomes" id="UP000694904">
    <property type="component" value="Chromosome 4"/>
</dbReference>
<feature type="compositionally biased region" description="Basic and acidic residues" evidence="1">
    <location>
        <begin position="83"/>
        <end position="96"/>
    </location>
</feature>
<reference evidence="3" key="1">
    <citation type="journal article" date="1997" name="Nucleic Acids Res.">
        <title>tRNAscan-SE: a program for improved detection of transfer RNA genes in genomic sequence.</title>
        <authorList>
            <person name="Lowe T.M."/>
            <person name="Eddy S.R."/>
        </authorList>
    </citation>
    <scope>NUCLEOTIDE SEQUENCE [LARGE SCALE GENOMIC DNA]</scope>
</reference>
<keyword evidence="3" id="KW-1185">Reference proteome</keyword>
<evidence type="ECO:0000313" key="3">
    <source>
        <dbReference type="Proteomes" id="UP000694904"/>
    </source>
</evidence>
<keyword evidence="2" id="KW-0732">Signal</keyword>
<reference evidence="3" key="2">
    <citation type="journal article" date="2016" name="G3 (Bethesda)">
        <title>Genome Evolution in Three Species of Cactophilic Drosophila.</title>
        <authorList>
            <person name="Sanchez-Flores A."/>
            <person name="Penazola F."/>
            <person name="Carpinteyro-Ponce J."/>
            <person name="Nazario-Yepiz N."/>
            <person name="Abreu-Goodger C."/>
            <person name="Machado C.A."/>
            <person name="Markow T.A."/>
        </authorList>
    </citation>
    <scope>NUCLEOTIDE SEQUENCE [LARGE SCALE GENOMIC DNA]</scope>
</reference>
<protein>
    <submittedName>
        <fullName evidence="4">Uncharacterized protein LOC108613342</fullName>
    </submittedName>
</protein>
<evidence type="ECO:0000256" key="2">
    <source>
        <dbReference type="SAM" id="SignalP"/>
    </source>
</evidence>
<feature type="signal peptide" evidence="2">
    <location>
        <begin position="1"/>
        <end position="16"/>
    </location>
</feature>
<evidence type="ECO:0000313" key="4">
    <source>
        <dbReference type="RefSeq" id="XP_017862229.1"/>
    </source>
</evidence>
<feature type="compositionally biased region" description="Basic and acidic residues" evidence="1">
    <location>
        <begin position="155"/>
        <end position="171"/>
    </location>
</feature>
<dbReference type="GeneID" id="108613342"/>
<organism evidence="3 4">
    <name type="scientific">Drosophila arizonae</name>
    <name type="common">Fruit fly</name>
    <dbReference type="NCBI Taxonomy" id="7263"/>
    <lineage>
        <taxon>Eukaryota</taxon>
        <taxon>Metazoa</taxon>
        <taxon>Ecdysozoa</taxon>
        <taxon>Arthropoda</taxon>
        <taxon>Hexapoda</taxon>
        <taxon>Insecta</taxon>
        <taxon>Pterygota</taxon>
        <taxon>Neoptera</taxon>
        <taxon>Endopterygota</taxon>
        <taxon>Diptera</taxon>
        <taxon>Brachycera</taxon>
        <taxon>Muscomorpha</taxon>
        <taxon>Ephydroidea</taxon>
        <taxon>Drosophilidae</taxon>
        <taxon>Drosophila</taxon>
    </lineage>
</organism>
<dbReference type="RefSeq" id="XP_017862229.1">
    <property type="nucleotide sequence ID" value="XM_018006740.1"/>
</dbReference>
<feature type="chain" id="PRO_5047396796" evidence="2">
    <location>
        <begin position="17"/>
        <end position="171"/>
    </location>
</feature>
<gene>
    <name evidence="4" type="primary">LOC108613342</name>
</gene>
<feature type="compositionally biased region" description="Basic and acidic residues" evidence="1">
    <location>
        <begin position="109"/>
        <end position="120"/>
    </location>
</feature>
<accession>A0ABM1P4U3</accession>
<proteinExistence type="predicted"/>
<feature type="region of interest" description="Disordered" evidence="1">
    <location>
        <begin position="19"/>
        <end position="171"/>
    </location>
</feature>